<accession>A0A2H4S5R6</accession>
<name>A0A2H4S5R6_CORMI</name>
<gene>
    <name evidence="2" type="ORF">A9K55_002734</name>
</gene>
<dbReference type="Proteomes" id="UP000323067">
    <property type="component" value="Chromosome iv"/>
</dbReference>
<feature type="compositionally biased region" description="Basic and acidic residues" evidence="1">
    <location>
        <begin position="1"/>
        <end position="10"/>
    </location>
</feature>
<protein>
    <recommendedName>
        <fullName evidence="4">BZIP domain-containing protein</fullName>
    </recommendedName>
</protein>
<dbReference type="OrthoDB" id="125347at2759"/>
<dbReference type="Pfam" id="PF11905">
    <property type="entry name" value="DUF3425"/>
    <property type="match status" value="1"/>
</dbReference>
<evidence type="ECO:0000256" key="1">
    <source>
        <dbReference type="SAM" id="MobiDB-lite"/>
    </source>
</evidence>
<feature type="region of interest" description="Disordered" evidence="1">
    <location>
        <begin position="1"/>
        <end position="47"/>
    </location>
</feature>
<evidence type="ECO:0000313" key="3">
    <source>
        <dbReference type="Proteomes" id="UP000323067"/>
    </source>
</evidence>
<dbReference type="VEuPathDB" id="FungiDB:CCM_05373"/>
<dbReference type="PANTHER" id="PTHR38116">
    <property type="entry name" value="CHROMOSOME 7, WHOLE GENOME SHOTGUN SEQUENCE"/>
    <property type="match status" value="1"/>
</dbReference>
<evidence type="ECO:0000313" key="2">
    <source>
        <dbReference type="EMBL" id="ATY58451.1"/>
    </source>
</evidence>
<dbReference type="AlphaFoldDB" id="A0A2H4S5R6"/>
<dbReference type="InterPro" id="IPR021833">
    <property type="entry name" value="DUF3425"/>
</dbReference>
<dbReference type="VEuPathDB" id="FungiDB:A9K55_002734"/>
<sequence length="327" mass="37001">MTANAADERKLRKRLQNRANQRERRSRQRQETQTNSNSHRPYRVDRWRYTYHHDTEESNKRSDAVSDPASSQCHAVSSLALRCRVPDQAASNQVATHHFTPCPTQDHLLHLIQVNLLRGLFDNKLALLSCADYLTIGAAAELQITAPWLVFPGRAAIVPSAGDIPGSLWPTPLQSTVIHATCIDLVPFAELRDRMIAWEGRFDFADLLHDLIGNLVDPTCFFTGLPGQKKSMTDKATVLYHGQEDQDYTANRNGLILWGEAHLPESWEVTLGFLRKWGWLIEGCQDLIDSSNRWRMARGEEPLTLCTSARVREGLTVDARLPPTPFK</sequence>
<dbReference type="PANTHER" id="PTHR38116:SF1">
    <property type="entry name" value="BZIP DOMAIN-CONTAINING PROTEIN"/>
    <property type="match status" value="1"/>
</dbReference>
<reference evidence="2 3" key="1">
    <citation type="journal article" date="2017" name="BMC Genomics">
        <title>Chromosome level assembly and secondary metabolite potential of the parasitic fungus Cordyceps militaris.</title>
        <authorList>
            <person name="Kramer G.J."/>
            <person name="Nodwell J.R."/>
        </authorList>
    </citation>
    <scope>NUCLEOTIDE SEQUENCE [LARGE SCALE GENOMIC DNA]</scope>
    <source>
        <strain evidence="2 3">ATCC 34164</strain>
    </source>
</reference>
<proteinExistence type="predicted"/>
<evidence type="ECO:0008006" key="4">
    <source>
        <dbReference type="Google" id="ProtNLM"/>
    </source>
</evidence>
<dbReference type="EMBL" id="CP023322">
    <property type="protein sequence ID" value="ATY58451.1"/>
    <property type="molecule type" value="Genomic_DNA"/>
</dbReference>
<organism evidence="2 3">
    <name type="scientific">Cordyceps militaris</name>
    <name type="common">Caterpillar fungus</name>
    <name type="synonym">Clavaria militaris</name>
    <dbReference type="NCBI Taxonomy" id="73501"/>
    <lineage>
        <taxon>Eukaryota</taxon>
        <taxon>Fungi</taxon>
        <taxon>Dikarya</taxon>
        <taxon>Ascomycota</taxon>
        <taxon>Pezizomycotina</taxon>
        <taxon>Sordariomycetes</taxon>
        <taxon>Hypocreomycetidae</taxon>
        <taxon>Hypocreales</taxon>
        <taxon>Cordycipitaceae</taxon>
        <taxon>Cordyceps</taxon>
    </lineage>
</organism>